<proteinExistence type="predicted"/>
<dbReference type="Proteomes" id="UP000027120">
    <property type="component" value="Unassembled WGS sequence"/>
</dbReference>
<name>A0A067E8J0_CITSI</name>
<accession>A0A067E8J0</accession>
<dbReference type="AlphaFoldDB" id="A0A067E8J0"/>
<sequence length="30" mass="3296">GCFQALFSCIERLLCSLNVENLVLPACLPE</sequence>
<feature type="non-terminal residue" evidence="1">
    <location>
        <position position="1"/>
    </location>
</feature>
<organism evidence="1 2">
    <name type="scientific">Citrus sinensis</name>
    <name type="common">Sweet orange</name>
    <name type="synonym">Citrus aurantium var. sinensis</name>
    <dbReference type="NCBI Taxonomy" id="2711"/>
    <lineage>
        <taxon>Eukaryota</taxon>
        <taxon>Viridiplantae</taxon>
        <taxon>Streptophyta</taxon>
        <taxon>Embryophyta</taxon>
        <taxon>Tracheophyta</taxon>
        <taxon>Spermatophyta</taxon>
        <taxon>Magnoliopsida</taxon>
        <taxon>eudicotyledons</taxon>
        <taxon>Gunneridae</taxon>
        <taxon>Pentapetalae</taxon>
        <taxon>rosids</taxon>
        <taxon>malvids</taxon>
        <taxon>Sapindales</taxon>
        <taxon>Rutaceae</taxon>
        <taxon>Aurantioideae</taxon>
        <taxon>Citrus</taxon>
    </lineage>
</organism>
<evidence type="ECO:0000313" key="1">
    <source>
        <dbReference type="EMBL" id="KDO47191.1"/>
    </source>
</evidence>
<evidence type="ECO:0000313" key="2">
    <source>
        <dbReference type="Proteomes" id="UP000027120"/>
    </source>
</evidence>
<protein>
    <submittedName>
        <fullName evidence="1">Uncharacterized protein</fullName>
    </submittedName>
</protein>
<keyword evidence="2" id="KW-1185">Reference proteome</keyword>
<gene>
    <name evidence="1" type="ORF">CISIN_1g0029502mg</name>
</gene>
<reference evidence="1 2" key="1">
    <citation type="submission" date="2014-04" db="EMBL/GenBank/DDBJ databases">
        <authorList>
            <consortium name="International Citrus Genome Consortium"/>
            <person name="Gmitter F."/>
            <person name="Chen C."/>
            <person name="Farmerie W."/>
            <person name="Harkins T."/>
            <person name="Desany B."/>
            <person name="Mohiuddin M."/>
            <person name="Kodira C."/>
            <person name="Borodovsky M."/>
            <person name="Lomsadze A."/>
            <person name="Burns P."/>
            <person name="Jenkins J."/>
            <person name="Prochnik S."/>
            <person name="Shu S."/>
            <person name="Chapman J."/>
            <person name="Pitluck S."/>
            <person name="Schmutz J."/>
            <person name="Rokhsar D."/>
        </authorList>
    </citation>
    <scope>NUCLEOTIDE SEQUENCE</scope>
</reference>
<dbReference type="EMBL" id="KK785186">
    <property type="protein sequence ID" value="KDO47191.1"/>
    <property type="molecule type" value="Genomic_DNA"/>
</dbReference>